<dbReference type="EMBL" id="CAJPWZ010001792">
    <property type="protein sequence ID" value="CAG2223827.1"/>
    <property type="molecule type" value="Genomic_DNA"/>
</dbReference>
<dbReference type="InterPro" id="IPR001660">
    <property type="entry name" value="SAM"/>
</dbReference>
<feature type="region of interest" description="Disordered" evidence="1">
    <location>
        <begin position="31"/>
        <end position="95"/>
    </location>
</feature>
<dbReference type="Pfam" id="PF00536">
    <property type="entry name" value="SAM_1"/>
    <property type="match status" value="1"/>
</dbReference>
<sequence>MYATSSRGSHWQTKRKNACNCSLTPKIQGWVPTQKSQMSPTTTKQTSPLAQFKQKGTSRPVTDMPRSSRSEEYEEISVGQKTRPVTEVPPGRTFSKRTPQYEEIDLLQFPEATQTTGARLPHLKYPHLHYQRNRLHMSMLYRTHNKKKAMFQQQNQVQPRNDVADWLNGLSLQQYIENFVEHGFDSMKHLRLSRQDLVKIGIKDVTHRDKILSSLFEFDSNC</sequence>
<organism evidence="3 4">
    <name type="scientific">Mytilus edulis</name>
    <name type="common">Blue mussel</name>
    <dbReference type="NCBI Taxonomy" id="6550"/>
    <lineage>
        <taxon>Eukaryota</taxon>
        <taxon>Metazoa</taxon>
        <taxon>Spiralia</taxon>
        <taxon>Lophotrochozoa</taxon>
        <taxon>Mollusca</taxon>
        <taxon>Bivalvia</taxon>
        <taxon>Autobranchia</taxon>
        <taxon>Pteriomorphia</taxon>
        <taxon>Mytilida</taxon>
        <taxon>Mytiloidea</taxon>
        <taxon>Mytilidae</taxon>
        <taxon>Mytilinae</taxon>
        <taxon>Mytilus</taxon>
    </lineage>
</organism>
<gene>
    <name evidence="3" type="ORF">MEDL_37135</name>
</gene>
<evidence type="ECO:0000256" key="1">
    <source>
        <dbReference type="SAM" id="MobiDB-lite"/>
    </source>
</evidence>
<dbReference type="OrthoDB" id="7862313at2759"/>
<dbReference type="AlphaFoldDB" id="A0A8S3SQU6"/>
<dbReference type="SMART" id="SM00454">
    <property type="entry name" value="SAM"/>
    <property type="match status" value="1"/>
</dbReference>
<feature type="compositionally biased region" description="Polar residues" evidence="1">
    <location>
        <begin position="31"/>
        <end position="60"/>
    </location>
</feature>
<reference evidence="3" key="1">
    <citation type="submission" date="2021-03" db="EMBL/GenBank/DDBJ databases">
        <authorList>
            <person name="Bekaert M."/>
        </authorList>
    </citation>
    <scope>NUCLEOTIDE SEQUENCE</scope>
</reference>
<dbReference type="InterPro" id="IPR013761">
    <property type="entry name" value="SAM/pointed_sf"/>
</dbReference>
<dbReference type="SUPFAM" id="SSF47769">
    <property type="entry name" value="SAM/Pointed domain"/>
    <property type="match status" value="1"/>
</dbReference>
<name>A0A8S3SQU6_MYTED</name>
<evidence type="ECO:0000259" key="2">
    <source>
        <dbReference type="PROSITE" id="PS50105"/>
    </source>
</evidence>
<protein>
    <submittedName>
        <fullName evidence="3">SHANK</fullName>
    </submittedName>
</protein>
<dbReference type="Gene3D" id="1.10.150.50">
    <property type="entry name" value="Transcription Factor, Ets-1"/>
    <property type="match status" value="1"/>
</dbReference>
<feature type="domain" description="SAM" evidence="2">
    <location>
        <begin position="158"/>
        <end position="221"/>
    </location>
</feature>
<keyword evidence="4" id="KW-1185">Reference proteome</keyword>
<evidence type="ECO:0000313" key="3">
    <source>
        <dbReference type="EMBL" id="CAG2223827.1"/>
    </source>
</evidence>
<dbReference type="PROSITE" id="PS50105">
    <property type="entry name" value="SAM_DOMAIN"/>
    <property type="match status" value="1"/>
</dbReference>
<proteinExistence type="predicted"/>
<evidence type="ECO:0000313" key="4">
    <source>
        <dbReference type="Proteomes" id="UP000683360"/>
    </source>
</evidence>
<comment type="caution">
    <text evidence="3">The sequence shown here is derived from an EMBL/GenBank/DDBJ whole genome shotgun (WGS) entry which is preliminary data.</text>
</comment>
<dbReference type="Proteomes" id="UP000683360">
    <property type="component" value="Unassembled WGS sequence"/>
</dbReference>
<accession>A0A8S3SQU6</accession>